<dbReference type="PANTHER" id="PTHR10188">
    <property type="entry name" value="L-ASPARAGINASE"/>
    <property type="match status" value="1"/>
</dbReference>
<dbReference type="Pfam" id="PF01112">
    <property type="entry name" value="Asparaginase_2"/>
    <property type="match status" value="1"/>
</dbReference>
<dbReference type="RefSeq" id="WP_052346569.1">
    <property type="nucleotide sequence ID" value="NZ_CP007145.1"/>
</dbReference>
<dbReference type="KEGG" id="hsw:Hsw_3303"/>
<evidence type="ECO:0000256" key="1">
    <source>
        <dbReference type="ARBA" id="ARBA00022670"/>
    </source>
</evidence>
<dbReference type="FunFam" id="3.60.20.30:FF:000001">
    <property type="entry name" value="Isoaspartyl peptidase/L-asparaginase"/>
    <property type="match status" value="1"/>
</dbReference>
<sequence>MLFSRFFRATLLAALLTSPALLQAQSATPSTAAPDASRITLVIHGGAGTITRALMTPEKEKAYQDALNQALDAGYAVLKKGGTALDAVEASVRFMEDSPLFNAGKGAVFTHDGRNEMDAAIMDGRNLAAGSVAGVTVVRNPIRAARAVMEKSEHVLLTGSGAEQFAREKGLAIVPPSYFYTEARYQQLQQALAEERKPGSPDQLNAPTSPSEKSKVKLKGGKPQSTALPESQIFTEGKKYGTVGAVALDQFGNLAAATSTGGMTNKRYGRVGDAPIIGCGTYADNQSCAVSCTGWGEYFIRATVARDVAARVELLHQPVAEAAQATMDKVGKMGGDGGLIALDRQGNIALPFNSAGMYRAYVKANGERQVQIYK</sequence>
<dbReference type="AlphaFoldDB" id="W8F1V6"/>
<dbReference type="GO" id="GO:0008233">
    <property type="term" value="F:peptidase activity"/>
    <property type="evidence" value="ECO:0007669"/>
    <property type="project" value="UniProtKB-KW"/>
</dbReference>
<evidence type="ECO:0000313" key="10">
    <source>
        <dbReference type="EMBL" id="AHJ98898.1"/>
    </source>
</evidence>
<proteinExistence type="predicted"/>
<evidence type="ECO:0000256" key="4">
    <source>
        <dbReference type="ARBA" id="ARBA00069124"/>
    </source>
</evidence>
<evidence type="ECO:0000256" key="9">
    <source>
        <dbReference type="SAM" id="SignalP"/>
    </source>
</evidence>
<evidence type="ECO:0000256" key="8">
    <source>
        <dbReference type="SAM" id="MobiDB-lite"/>
    </source>
</evidence>
<dbReference type="GO" id="GO:0016811">
    <property type="term" value="F:hydrolase activity, acting on carbon-nitrogen (but not peptide) bonds, in linear amides"/>
    <property type="evidence" value="ECO:0007669"/>
    <property type="project" value="UniProtKB-ARBA"/>
</dbReference>
<protein>
    <recommendedName>
        <fullName evidence="4">Isoaspartyl peptidase</fullName>
    </recommendedName>
</protein>
<dbReference type="OrthoDB" id="9780217at2"/>
<feature type="signal peptide" evidence="9">
    <location>
        <begin position="1"/>
        <end position="24"/>
    </location>
</feature>
<dbReference type="eggNOG" id="COG1446">
    <property type="taxonomic scope" value="Bacteria"/>
</dbReference>
<organism evidence="10 11">
    <name type="scientific">Hymenobacter swuensis DY53</name>
    <dbReference type="NCBI Taxonomy" id="1227739"/>
    <lineage>
        <taxon>Bacteria</taxon>
        <taxon>Pseudomonadati</taxon>
        <taxon>Bacteroidota</taxon>
        <taxon>Cytophagia</taxon>
        <taxon>Cytophagales</taxon>
        <taxon>Hymenobacteraceae</taxon>
        <taxon>Hymenobacter</taxon>
    </lineage>
</organism>
<dbReference type="InterPro" id="IPR000246">
    <property type="entry name" value="Peptidase_T2"/>
</dbReference>
<dbReference type="EMBL" id="CP007145">
    <property type="protein sequence ID" value="AHJ98898.1"/>
    <property type="molecule type" value="Genomic_DNA"/>
</dbReference>
<name>W8F1V6_9BACT</name>
<dbReference type="GO" id="GO:0006508">
    <property type="term" value="P:proteolysis"/>
    <property type="evidence" value="ECO:0007669"/>
    <property type="project" value="UniProtKB-KW"/>
</dbReference>
<feature type="binding site" evidence="6">
    <location>
        <begin position="293"/>
        <end position="296"/>
    </location>
    <ligand>
        <name>substrate</name>
    </ligand>
</feature>
<feature type="region of interest" description="Disordered" evidence="8">
    <location>
        <begin position="192"/>
        <end position="230"/>
    </location>
</feature>
<keyword evidence="3" id="KW-0068">Autocatalytic cleavage</keyword>
<evidence type="ECO:0000256" key="5">
    <source>
        <dbReference type="PIRSR" id="PIRSR600246-1"/>
    </source>
</evidence>
<keyword evidence="1" id="KW-0645">Protease</keyword>
<feature type="active site" description="Nucleophile" evidence="5">
    <location>
        <position position="242"/>
    </location>
</feature>
<reference evidence="10 11" key="1">
    <citation type="submission" date="2014-01" db="EMBL/GenBank/DDBJ databases">
        <title>Complete genome sequence of ionizing-radiation resistance bacterium Hymenobacter swuensis DY53.</title>
        <authorList>
            <person name="Jung J.-H."/>
            <person name="Jeong S.-W."/>
            <person name="Joe M.-H."/>
            <person name="Cho y.-j."/>
            <person name="Kim M.-K."/>
            <person name="Lim S.-Y."/>
        </authorList>
    </citation>
    <scope>NUCLEOTIDE SEQUENCE [LARGE SCALE GENOMIC DNA]</scope>
    <source>
        <strain evidence="10 11">DY53</strain>
    </source>
</reference>
<keyword evidence="9" id="KW-0732">Signal</keyword>
<dbReference type="Proteomes" id="UP000019423">
    <property type="component" value="Chromosome"/>
</dbReference>
<dbReference type="PATRIC" id="fig|1227739.3.peg.3469"/>
<feature type="binding site" evidence="6">
    <location>
        <begin position="270"/>
        <end position="273"/>
    </location>
    <ligand>
        <name>substrate</name>
    </ligand>
</feature>
<dbReference type="STRING" id="1227739.Hsw_3303"/>
<feature type="compositionally biased region" description="Polar residues" evidence="8">
    <location>
        <begin position="202"/>
        <end position="211"/>
    </location>
</feature>
<dbReference type="PANTHER" id="PTHR10188:SF6">
    <property type="entry name" value="N(4)-(BETA-N-ACETYLGLUCOSAMINYL)-L-ASPARAGINASE"/>
    <property type="match status" value="1"/>
</dbReference>
<dbReference type="HOGENOM" id="CLU_021603_1_0_10"/>
<dbReference type="InterPro" id="IPR029055">
    <property type="entry name" value="Ntn_hydrolases_N"/>
</dbReference>
<accession>W8F1V6</accession>
<evidence type="ECO:0000256" key="2">
    <source>
        <dbReference type="ARBA" id="ARBA00022801"/>
    </source>
</evidence>
<evidence type="ECO:0000313" key="11">
    <source>
        <dbReference type="Proteomes" id="UP000019423"/>
    </source>
</evidence>
<evidence type="ECO:0000256" key="7">
    <source>
        <dbReference type="PIRSR" id="PIRSR600246-3"/>
    </source>
</evidence>
<feature type="chain" id="PRO_5004908119" description="Isoaspartyl peptidase" evidence="9">
    <location>
        <begin position="25"/>
        <end position="374"/>
    </location>
</feature>
<dbReference type="CDD" id="cd04701">
    <property type="entry name" value="Asparaginase_2"/>
    <property type="match status" value="1"/>
</dbReference>
<keyword evidence="2" id="KW-0378">Hydrolase</keyword>
<dbReference type="SUPFAM" id="SSF56235">
    <property type="entry name" value="N-terminal nucleophile aminohydrolases (Ntn hydrolases)"/>
    <property type="match status" value="1"/>
</dbReference>
<feature type="site" description="Cleavage; by autolysis" evidence="7">
    <location>
        <begin position="241"/>
        <end position="242"/>
    </location>
</feature>
<gene>
    <name evidence="10" type="ORF">Hsw_3303</name>
</gene>
<keyword evidence="11" id="KW-1185">Reference proteome</keyword>
<dbReference type="Gene3D" id="3.60.20.30">
    <property type="entry name" value="(Glycosyl)asparaginase"/>
    <property type="match status" value="1"/>
</dbReference>
<evidence type="ECO:0000256" key="3">
    <source>
        <dbReference type="ARBA" id="ARBA00022813"/>
    </source>
</evidence>
<evidence type="ECO:0000256" key="6">
    <source>
        <dbReference type="PIRSR" id="PIRSR600246-2"/>
    </source>
</evidence>